<keyword evidence="2" id="KW-1185">Reference proteome</keyword>
<dbReference type="InterPro" id="IPR052042">
    <property type="entry name" value="Tail_sheath_structural"/>
</dbReference>
<dbReference type="PANTHER" id="PTHR35861">
    <property type="match status" value="1"/>
</dbReference>
<protein>
    <submittedName>
        <fullName evidence="1">Major tail sheath protein</fullName>
    </submittedName>
</protein>
<organism evidence="1 2">
    <name type="scientific">Hartmannibacter diazotrophicus</name>
    <dbReference type="NCBI Taxonomy" id="1482074"/>
    <lineage>
        <taxon>Bacteria</taxon>
        <taxon>Pseudomonadati</taxon>
        <taxon>Pseudomonadota</taxon>
        <taxon>Alphaproteobacteria</taxon>
        <taxon>Hyphomicrobiales</taxon>
        <taxon>Pleomorphomonadaceae</taxon>
        <taxon>Hartmannibacter</taxon>
    </lineage>
</organism>
<dbReference type="AlphaFoldDB" id="A0A2C9D5D6"/>
<reference evidence="2" key="1">
    <citation type="submission" date="2017-09" db="EMBL/GenBank/DDBJ databases">
        <title>Genome sequence of Nannocystis excedens DSM 71.</title>
        <authorList>
            <person name="Blom J."/>
        </authorList>
    </citation>
    <scope>NUCLEOTIDE SEQUENCE [LARGE SCALE GENOMIC DNA]</scope>
    <source>
        <strain evidence="2">type strain: E19</strain>
    </source>
</reference>
<dbReference type="RefSeq" id="WP_099558815.1">
    <property type="nucleotide sequence ID" value="NZ_LT960614.1"/>
</dbReference>
<name>A0A2C9D5D6_9HYPH</name>
<dbReference type="EMBL" id="LT960614">
    <property type="protein sequence ID" value="SON55537.1"/>
    <property type="molecule type" value="Genomic_DNA"/>
</dbReference>
<dbReference type="OrthoDB" id="9767864at2"/>
<dbReference type="KEGG" id="hdi:HDIA_1996"/>
<accession>A0A2C9D5D6</accession>
<evidence type="ECO:0000313" key="2">
    <source>
        <dbReference type="Proteomes" id="UP000223606"/>
    </source>
</evidence>
<proteinExistence type="predicted"/>
<sequence length="404" mass="42239">MTTPTFGMTFTRPDGEVTSVLDPDFSKALIIESSEDADAAKYPVGTPVRISTSDTDAVGKLGTGYLADAVSGINAQLVGLNAGADVIILRVAEGADVQETSANIVAALATVGTIPSIVNATPRLIYAGRTDWQADAQTANPVVAALPAACETLLAIAVVDVDDTSAATAIAARETMSSQRLMPVGVAARVYEGVNLVTRPMAPRILGLFMAVDNNMAGIPSDPIANRAIQGLAGLSRKIPFSLLDGSTEGQQMLAANVSIVVQGETGVDGAASDGGFSFIGTDNADTGTTWEQIHQVRMADFVTAKMAGITRDFLGQKITADMVEAWLNSLKSPLRDYKADNALLGYDVKFLPSQNSAADIRLGTLQVNLGIEPCPAFKLAKHEIRRYAPAVDALVAEIVANFN</sequence>
<dbReference type="Proteomes" id="UP000223606">
    <property type="component" value="Chromosome 1"/>
</dbReference>
<evidence type="ECO:0000313" key="1">
    <source>
        <dbReference type="EMBL" id="SON55537.1"/>
    </source>
</evidence>
<gene>
    <name evidence="1" type="ORF">HDIA_1996</name>
</gene>
<dbReference type="PANTHER" id="PTHR35861:SF1">
    <property type="entry name" value="PHAGE TAIL SHEATH PROTEIN"/>
    <property type="match status" value="1"/>
</dbReference>